<evidence type="ECO:0000313" key="1">
    <source>
        <dbReference type="EMBL" id="KXZ69153.1"/>
    </source>
</evidence>
<dbReference type="RefSeq" id="WP_019383906.1">
    <property type="nucleotide sequence ID" value="NZ_CM125582.1"/>
</dbReference>
<evidence type="ECO:0000313" key="2">
    <source>
        <dbReference type="Proteomes" id="UP000075544"/>
    </source>
</evidence>
<gene>
    <name evidence="1" type="ORF">AVENLUH13518_02689</name>
</gene>
<dbReference type="EMBL" id="JRHX01000081">
    <property type="protein sequence ID" value="KXZ69153.1"/>
    <property type="molecule type" value="Genomic_DNA"/>
</dbReference>
<reference evidence="1 2" key="1">
    <citation type="journal article" date="2016" name="Sci. Rep.">
        <title>Genomic and phenotypic characterization of the species Acinetobacter venetianus.</title>
        <authorList>
            <person name="Fondi M."/>
            <person name="Maida I."/>
            <person name="Perrin E."/>
            <person name="Orlandini V."/>
            <person name="La Torre L."/>
            <person name="Bosi E."/>
            <person name="Negroni A."/>
            <person name="Zanaroli G."/>
            <person name="Fava F."/>
            <person name="Decorosi F."/>
            <person name="Giovannetti L."/>
            <person name="Viti C."/>
            <person name="Vaneechoutte M."/>
            <person name="Dijkshoorn L."/>
            <person name="Fani R."/>
        </authorList>
    </citation>
    <scope>NUCLEOTIDE SEQUENCE [LARGE SCALE GENOMIC DNA]</scope>
    <source>
        <strain evidence="1 2">LUH13518</strain>
    </source>
</reference>
<accession>A0A150HR77</accession>
<sequence>MNDYLDITASELLKELNNFFMIDTYDGAETGFWVNSKALTDKHYWMDGENKVEIIKELSPSHPHAEYSYKITLLSPEDGNVLLLEYDGVNKRIQTFRRGDWVNRLYRYFYRKERCYLQDRAEDPNFQLIEY</sequence>
<dbReference type="AlphaFoldDB" id="A0A150HR77"/>
<organism evidence="1 2">
    <name type="scientific">Acinetobacter venetianus</name>
    <dbReference type="NCBI Taxonomy" id="52133"/>
    <lineage>
        <taxon>Bacteria</taxon>
        <taxon>Pseudomonadati</taxon>
        <taxon>Pseudomonadota</taxon>
        <taxon>Gammaproteobacteria</taxon>
        <taxon>Moraxellales</taxon>
        <taxon>Moraxellaceae</taxon>
        <taxon>Acinetobacter</taxon>
    </lineage>
</organism>
<proteinExistence type="predicted"/>
<protein>
    <submittedName>
        <fullName evidence="1">Uncharacterized protein</fullName>
    </submittedName>
</protein>
<dbReference type="Proteomes" id="UP000075544">
    <property type="component" value="Unassembled WGS sequence"/>
</dbReference>
<comment type="caution">
    <text evidence="1">The sequence shown here is derived from an EMBL/GenBank/DDBJ whole genome shotgun (WGS) entry which is preliminary data.</text>
</comment>
<name>A0A150HR77_9GAMM</name>
<dbReference type="PATRIC" id="fig|52133.19.peg.2724"/>